<dbReference type="InterPro" id="IPR029052">
    <property type="entry name" value="Metallo-depent_PP-like"/>
</dbReference>
<accession>A0A917A9F1</accession>
<dbReference type="PANTHER" id="PTHR42850">
    <property type="entry name" value="METALLOPHOSPHOESTERASE"/>
    <property type="match status" value="1"/>
</dbReference>
<dbReference type="CDD" id="cd00144">
    <property type="entry name" value="MPP_PPP_family"/>
    <property type="match status" value="1"/>
</dbReference>
<reference evidence="3" key="1">
    <citation type="journal article" date="2019" name="Int. J. Syst. Evol. Microbiol.">
        <title>The Global Catalogue of Microorganisms (GCM) 10K type strain sequencing project: providing services to taxonomists for standard genome sequencing and annotation.</title>
        <authorList>
            <consortium name="The Broad Institute Genomics Platform"/>
            <consortium name="The Broad Institute Genome Sequencing Center for Infectious Disease"/>
            <person name="Wu L."/>
            <person name="Ma J."/>
        </authorList>
    </citation>
    <scope>NUCLEOTIDE SEQUENCE [LARGE SCALE GENOMIC DNA]</scope>
    <source>
        <strain evidence="3">CGMCC 1.12664</strain>
    </source>
</reference>
<dbReference type="EMBL" id="BMFJ01000001">
    <property type="protein sequence ID" value="GGE36213.1"/>
    <property type="molecule type" value="Genomic_DNA"/>
</dbReference>
<dbReference type="GO" id="GO:0110154">
    <property type="term" value="P:RNA decapping"/>
    <property type="evidence" value="ECO:0007669"/>
    <property type="project" value="TreeGrafter"/>
</dbReference>
<dbReference type="SUPFAM" id="SSF56300">
    <property type="entry name" value="Metallo-dependent phosphatases"/>
    <property type="match status" value="1"/>
</dbReference>
<dbReference type="InterPro" id="IPR050126">
    <property type="entry name" value="Ap4A_hydrolase"/>
</dbReference>
<comment type="caution">
    <text evidence="2">The sequence shown here is derived from an EMBL/GenBank/DDBJ whole genome shotgun (WGS) entry which is preliminary data.</text>
</comment>
<protein>
    <submittedName>
        <fullName evidence="2">Serine/threonine protein phosphatase</fullName>
    </submittedName>
</protein>
<sequence>MTIYAIGDIHGQRALLEQALDRIEADGGAGAEVVFLGDYTDRGPDSRGVIDLLVAGLAEGRRWTCLMGNHDRMFHRFATSGVATDDNIKSGAPWTHERLGGLATLASYGIRRAEERSAADLWQAAHDAVPEAHVAFLASRPLHAERDGLLFVHAGIRPGLALRDQVEDDLIWIRSPFLEHSAPHPWLVVHGHTAGDGIEHAGNRVNLDGGAGYGRPLRTACFEGDAVFELTPSGRVALTVNG</sequence>
<evidence type="ECO:0000313" key="2">
    <source>
        <dbReference type="EMBL" id="GGE36213.1"/>
    </source>
</evidence>
<dbReference type="Proteomes" id="UP000612855">
    <property type="component" value="Unassembled WGS sequence"/>
</dbReference>
<name>A0A917A9F1_9RHOB</name>
<dbReference type="InterPro" id="IPR004843">
    <property type="entry name" value="Calcineurin-like_PHP"/>
</dbReference>
<proteinExistence type="predicted"/>
<dbReference type="PANTHER" id="PTHR42850:SF4">
    <property type="entry name" value="ZINC-DEPENDENT ENDOPOLYPHOSPHATASE"/>
    <property type="match status" value="1"/>
</dbReference>
<dbReference type="AlphaFoldDB" id="A0A917A9F1"/>
<keyword evidence="3" id="KW-1185">Reference proteome</keyword>
<feature type="domain" description="Calcineurin-like phosphoesterase" evidence="1">
    <location>
        <begin position="1"/>
        <end position="204"/>
    </location>
</feature>
<dbReference type="Pfam" id="PF00149">
    <property type="entry name" value="Metallophos"/>
    <property type="match status" value="1"/>
</dbReference>
<dbReference type="Gene3D" id="3.60.21.10">
    <property type="match status" value="1"/>
</dbReference>
<evidence type="ECO:0000313" key="3">
    <source>
        <dbReference type="Proteomes" id="UP000612855"/>
    </source>
</evidence>
<dbReference type="GO" id="GO:0005737">
    <property type="term" value="C:cytoplasm"/>
    <property type="evidence" value="ECO:0007669"/>
    <property type="project" value="TreeGrafter"/>
</dbReference>
<dbReference type="GO" id="GO:0016791">
    <property type="term" value="F:phosphatase activity"/>
    <property type="evidence" value="ECO:0007669"/>
    <property type="project" value="TreeGrafter"/>
</dbReference>
<dbReference type="GO" id="GO:0008803">
    <property type="term" value="F:bis(5'-nucleosyl)-tetraphosphatase (symmetrical) activity"/>
    <property type="evidence" value="ECO:0007669"/>
    <property type="project" value="TreeGrafter"/>
</dbReference>
<gene>
    <name evidence="2" type="ORF">GCM10011360_24970</name>
</gene>
<dbReference type="RefSeq" id="WP_188478001.1">
    <property type="nucleotide sequence ID" value="NZ_BMFJ01000001.1"/>
</dbReference>
<organism evidence="2 3">
    <name type="scientific">Primorskyibacter flagellatus</name>
    <dbReference type="NCBI Taxonomy" id="1387277"/>
    <lineage>
        <taxon>Bacteria</taxon>
        <taxon>Pseudomonadati</taxon>
        <taxon>Pseudomonadota</taxon>
        <taxon>Alphaproteobacteria</taxon>
        <taxon>Rhodobacterales</taxon>
        <taxon>Roseobacteraceae</taxon>
        <taxon>Primorskyibacter</taxon>
    </lineage>
</organism>
<evidence type="ECO:0000259" key="1">
    <source>
        <dbReference type="Pfam" id="PF00149"/>
    </source>
</evidence>